<dbReference type="InterPro" id="IPR021416">
    <property type="entry name" value="DUF3048_N"/>
</dbReference>
<evidence type="ECO:0000259" key="3">
    <source>
        <dbReference type="Pfam" id="PF17479"/>
    </source>
</evidence>
<protein>
    <recommendedName>
        <fullName evidence="5">DUF3048 domain-containing protein</fullName>
    </recommendedName>
</protein>
<sequence>MENICENILARNKVKIILIIALLSFILIFSFGCTKPEIIKETTKEEPTEPTTQIETYVEELSGIRNPFNGTEVSSEDDIFRPIAVIVENSTAARPQTGLIDADVIVEIVDEGGITRYVAIYSSKESEVIGPVRSTRPYYTEIAKSFDSILAFFGASPDGYVRVVQLGIPDLSAAADTIGNSGIKAKARHWRDSSRVAPHNAYMSITSLREDAKAYGYNLNGGISPFKFKNDAPESERGEEDTIIVNFSSPTFEAKYVYDKETNSYNKYLGGVAHIDRISGEQIIAKNIIVQITDISGPLDQYGHIAVRTTGQGEALYFLDGKVIEGKWVRNDYNEQFKYLDENGNEVKFNVGQT</sequence>
<proteinExistence type="predicted"/>
<dbReference type="Pfam" id="PF11258">
    <property type="entry name" value="DUF3048"/>
    <property type="match status" value="1"/>
</dbReference>
<dbReference type="AlphaFoldDB" id="X0YXN1"/>
<feature type="transmembrane region" description="Helical" evidence="1">
    <location>
        <begin position="12"/>
        <end position="32"/>
    </location>
</feature>
<dbReference type="EMBL" id="BART01001041">
    <property type="protein sequence ID" value="GAG61040.1"/>
    <property type="molecule type" value="Genomic_DNA"/>
</dbReference>
<evidence type="ECO:0000256" key="1">
    <source>
        <dbReference type="SAM" id="Phobius"/>
    </source>
</evidence>
<dbReference type="Pfam" id="PF17479">
    <property type="entry name" value="DUF3048_C"/>
    <property type="match status" value="1"/>
</dbReference>
<comment type="caution">
    <text evidence="4">The sequence shown here is derived from an EMBL/GenBank/DDBJ whole genome shotgun (WGS) entry which is preliminary data.</text>
</comment>
<dbReference type="InterPro" id="IPR023158">
    <property type="entry name" value="YerB-like_sf"/>
</dbReference>
<dbReference type="SUPFAM" id="SSF159774">
    <property type="entry name" value="YerB-like"/>
    <property type="match status" value="1"/>
</dbReference>
<dbReference type="Gene3D" id="3.50.90.10">
    <property type="entry name" value="YerB-like"/>
    <property type="match status" value="1"/>
</dbReference>
<dbReference type="InterPro" id="IPR035328">
    <property type="entry name" value="DUF3048_C"/>
</dbReference>
<name>X0YXN1_9ZZZZ</name>
<feature type="domain" description="DUF3048" evidence="2">
    <location>
        <begin position="76"/>
        <end position="217"/>
    </location>
</feature>
<gene>
    <name evidence="4" type="ORF">S01H4_04025</name>
</gene>
<evidence type="ECO:0000313" key="4">
    <source>
        <dbReference type="EMBL" id="GAG61040.1"/>
    </source>
</evidence>
<reference evidence="4" key="1">
    <citation type="journal article" date="2014" name="Front. Microbiol.">
        <title>High frequency of phylogenetically diverse reductive dehalogenase-homologous genes in deep subseafloor sedimentary metagenomes.</title>
        <authorList>
            <person name="Kawai M."/>
            <person name="Futagami T."/>
            <person name="Toyoda A."/>
            <person name="Takaki Y."/>
            <person name="Nishi S."/>
            <person name="Hori S."/>
            <person name="Arai W."/>
            <person name="Tsubouchi T."/>
            <person name="Morono Y."/>
            <person name="Uchiyama I."/>
            <person name="Ito T."/>
            <person name="Fujiyama A."/>
            <person name="Inagaki F."/>
            <person name="Takami H."/>
        </authorList>
    </citation>
    <scope>NUCLEOTIDE SEQUENCE</scope>
    <source>
        <strain evidence="4">Expedition CK06-06</strain>
    </source>
</reference>
<accession>X0YXN1</accession>
<evidence type="ECO:0008006" key="5">
    <source>
        <dbReference type="Google" id="ProtNLM"/>
    </source>
</evidence>
<keyword evidence="1" id="KW-0472">Membrane</keyword>
<organism evidence="4">
    <name type="scientific">marine sediment metagenome</name>
    <dbReference type="NCBI Taxonomy" id="412755"/>
    <lineage>
        <taxon>unclassified sequences</taxon>
        <taxon>metagenomes</taxon>
        <taxon>ecological metagenomes</taxon>
    </lineage>
</organism>
<keyword evidence="1" id="KW-0812">Transmembrane</keyword>
<feature type="domain" description="DUF3048" evidence="3">
    <location>
        <begin position="245"/>
        <end position="354"/>
    </location>
</feature>
<evidence type="ECO:0000259" key="2">
    <source>
        <dbReference type="Pfam" id="PF11258"/>
    </source>
</evidence>
<keyword evidence="1" id="KW-1133">Transmembrane helix</keyword>